<dbReference type="PANTHER" id="PTHR11049">
    <property type="entry name" value="ACYL COENZYME A THIOESTER HYDROLASE"/>
    <property type="match status" value="1"/>
</dbReference>
<dbReference type="SUPFAM" id="SSF54637">
    <property type="entry name" value="Thioesterase/thiol ester dehydrase-isomerase"/>
    <property type="match status" value="1"/>
</dbReference>
<dbReference type="Pfam" id="PF03061">
    <property type="entry name" value="4HBT"/>
    <property type="match status" value="1"/>
</dbReference>
<comment type="caution">
    <text evidence="5">The sequence shown here is derived from an EMBL/GenBank/DDBJ whole genome shotgun (WGS) entry which is preliminary data.</text>
</comment>
<reference evidence="5 6" key="1">
    <citation type="submission" date="2014-06" db="EMBL/GenBank/DDBJ databases">
        <title>Whole Genome Sequences of Three Symbiotic Endozoicomonas Bacteria.</title>
        <authorList>
            <person name="Neave M.J."/>
            <person name="Apprill A."/>
            <person name="Voolstra C.R."/>
        </authorList>
    </citation>
    <scope>NUCLEOTIDE SEQUENCE [LARGE SCALE GENOMIC DNA]</scope>
    <source>
        <strain evidence="5 6">DSM 22380</strain>
    </source>
</reference>
<feature type="domain" description="HotDog ACOT-type" evidence="4">
    <location>
        <begin position="4"/>
        <end position="118"/>
    </location>
</feature>
<dbReference type="PANTHER" id="PTHR11049:SF5">
    <property type="entry name" value="ACYL-COA THIOESTER HYDROLASE YCIA"/>
    <property type="match status" value="1"/>
</dbReference>
<dbReference type="Gene3D" id="3.10.129.10">
    <property type="entry name" value="Hotdog Thioesterase"/>
    <property type="match status" value="1"/>
</dbReference>
<evidence type="ECO:0000256" key="1">
    <source>
        <dbReference type="ARBA" id="ARBA00010458"/>
    </source>
</evidence>
<evidence type="ECO:0000313" key="6">
    <source>
        <dbReference type="Proteomes" id="UP000027997"/>
    </source>
</evidence>
<dbReference type="AlphaFoldDB" id="A0A081KAJ9"/>
<dbReference type="FunFam" id="3.10.129.10:FF:000008">
    <property type="entry name" value="Acyl-CoA thioester hydrolase"/>
    <property type="match status" value="1"/>
</dbReference>
<evidence type="ECO:0000313" key="5">
    <source>
        <dbReference type="EMBL" id="KEI71175.1"/>
    </source>
</evidence>
<dbReference type="InterPro" id="IPR040170">
    <property type="entry name" value="Cytosol_ACT"/>
</dbReference>
<organism evidence="5 6">
    <name type="scientific">Endozoicomonas elysicola</name>
    <dbReference type="NCBI Taxonomy" id="305900"/>
    <lineage>
        <taxon>Bacteria</taxon>
        <taxon>Pseudomonadati</taxon>
        <taxon>Pseudomonadota</taxon>
        <taxon>Gammaproteobacteria</taxon>
        <taxon>Oceanospirillales</taxon>
        <taxon>Endozoicomonadaceae</taxon>
        <taxon>Endozoicomonas</taxon>
    </lineage>
</organism>
<dbReference type="Proteomes" id="UP000027997">
    <property type="component" value="Unassembled WGS sequence"/>
</dbReference>
<name>A0A081KAJ9_9GAMM</name>
<dbReference type="GO" id="GO:0009062">
    <property type="term" value="P:fatty acid catabolic process"/>
    <property type="evidence" value="ECO:0007669"/>
    <property type="project" value="TreeGrafter"/>
</dbReference>
<keyword evidence="6" id="KW-1185">Reference proteome</keyword>
<accession>A0A081KAJ9</accession>
<dbReference type="InterPro" id="IPR029069">
    <property type="entry name" value="HotDog_dom_sf"/>
</dbReference>
<gene>
    <name evidence="5" type="ORF">GV64_10855</name>
</gene>
<evidence type="ECO:0000256" key="2">
    <source>
        <dbReference type="ARBA" id="ARBA00022801"/>
    </source>
</evidence>
<sequence length="127" mass="14011">MTEPQGDLVLRTLAMPADTNPNGDIFGGWIMSQMDIAGGLAAKNRCNTRVSTVAVESMSFIHPVKVGDVVCCYADIIRVGNTSMRIKLEVWILSHPFKSEERHKVTEGFFTYVAIDDNGNPVPVERN</sequence>
<dbReference type="NCBIfam" id="NF007970">
    <property type="entry name" value="PRK10694.1"/>
    <property type="match status" value="1"/>
</dbReference>
<dbReference type="RefSeq" id="WP_020582733.1">
    <property type="nucleotide sequence ID" value="NZ_JOJP01000001.1"/>
</dbReference>
<evidence type="ECO:0000259" key="4">
    <source>
        <dbReference type="PROSITE" id="PS51770"/>
    </source>
</evidence>
<dbReference type="GO" id="GO:0005829">
    <property type="term" value="C:cytosol"/>
    <property type="evidence" value="ECO:0007669"/>
    <property type="project" value="TreeGrafter"/>
</dbReference>
<dbReference type="CDD" id="cd03442">
    <property type="entry name" value="BFIT_BACH"/>
    <property type="match status" value="1"/>
</dbReference>
<dbReference type="eggNOG" id="COG1607">
    <property type="taxonomic scope" value="Bacteria"/>
</dbReference>
<dbReference type="STRING" id="305900.GV64_10855"/>
<comment type="similarity">
    <text evidence="1">Belongs to the acyl coenzyme A hydrolase family.</text>
</comment>
<dbReference type="EMBL" id="JOJP01000001">
    <property type="protein sequence ID" value="KEI71175.1"/>
    <property type="molecule type" value="Genomic_DNA"/>
</dbReference>
<proteinExistence type="inferred from homology"/>
<dbReference type="GO" id="GO:0052816">
    <property type="term" value="F:long-chain fatty acyl-CoA hydrolase activity"/>
    <property type="evidence" value="ECO:0007669"/>
    <property type="project" value="TreeGrafter"/>
</dbReference>
<keyword evidence="2 3" id="KW-0378">Hydrolase</keyword>
<dbReference type="InterPro" id="IPR033120">
    <property type="entry name" value="HOTDOG_ACOT"/>
</dbReference>
<protein>
    <submittedName>
        <fullName evidence="5">Acyl-CoA thioester hydrolase</fullName>
    </submittedName>
</protein>
<dbReference type="GO" id="GO:0006637">
    <property type="term" value="P:acyl-CoA metabolic process"/>
    <property type="evidence" value="ECO:0007669"/>
    <property type="project" value="TreeGrafter"/>
</dbReference>
<dbReference type="PROSITE" id="PS51770">
    <property type="entry name" value="HOTDOG_ACOT"/>
    <property type="match status" value="1"/>
</dbReference>
<evidence type="ECO:0000256" key="3">
    <source>
        <dbReference type="PROSITE-ProRule" id="PRU01106"/>
    </source>
</evidence>
<dbReference type="InterPro" id="IPR006683">
    <property type="entry name" value="Thioestr_dom"/>
</dbReference>